<reference evidence="1" key="1">
    <citation type="journal article" date="2019" name="Sci. Rep.">
        <title>Draft genome of Tanacetum cinerariifolium, the natural source of mosquito coil.</title>
        <authorList>
            <person name="Yamashiro T."/>
            <person name="Shiraishi A."/>
            <person name="Satake H."/>
            <person name="Nakayama K."/>
        </authorList>
    </citation>
    <scope>NUCLEOTIDE SEQUENCE</scope>
</reference>
<proteinExistence type="predicted"/>
<accession>A0A699R4I5</accession>
<evidence type="ECO:0000313" key="1">
    <source>
        <dbReference type="EMBL" id="GFC81120.1"/>
    </source>
</evidence>
<gene>
    <name evidence="1" type="ORF">Tci_853090</name>
</gene>
<sequence>AFVTLSGQDTKTFTGTMFLNVEQLEKQLNKEDFQEIGSMATFNVLETQFQMFITNRDYLHDEYVVMTRQQHTDQPEFNNKGGVVQNAKECHDKCPLPTILTDN</sequence>
<feature type="non-terminal residue" evidence="1">
    <location>
        <position position="1"/>
    </location>
</feature>
<dbReference type="AlphaFoldDB" id="A0A699R4I5"/>
<protein>
    <submittedName>
        <fullName evidence="1">Uncharacterized protein</fullName>
    </submittedName>
</protein>
<comment type="caution">
    <text evidence="1">The sequence shown here is derived from an EMBL/GenBank/DDBJ whole genome shotgun (WGS) entry which is preliminary data.</text>
</comment>
<name>A0A699R4I5_TANCI</name>
<dbReference type="EMBL" id="BKCJ011078369">
    <property type="protein sequence ID" value="GFC81120.1"/>
    <property type="molecule type" value="Genomic_DNA"/>
</dbReference>
<organism evidence="1">
    <name type="scientific">Tanacetum cinerariifolium</name>
    <name type="common">Dalmatian daisy</name>
    <name type="synonym">Chrysanthemum cinerariifolium</name>
    <dbReference type="NCBI Taxonomy" id="118510"/>
    <lineage>
        <taxon>Eukaryota</taxon>
        <taxon>Viridiplantae</taxon>
        <taxon>Streptophyta</taxon>
        <taxon>Embryophyta</taxon>
        <taxon>Tracheophyta</taxon>
        <taxon>Spermatophyta</taxon>
        <taxon>Magnoliopsida</taxon>
        <taxon>eudicotyledons</taxon>
        <taxon>Gunneridae</taxon>
        <taxon>Pentapetalae</taxon>
        <taxon>asterids</taxon>
        <taxon>campanulids</taxon>
        <taxon>Asterales</taxon>
        <taxon>Asteraceae</taxon>
        <taxon>Asteroideae</taxon>
        <taxon>Anthemideae</taxon>
        <taxon>Anthemidinae</taxon>
        <taxon>Tanacetum</taxon>
    </lineage>
</organism>